<dbReference type="GeneID" id="100845170"/>
<dbReference type="InterPro" id="IPR044991">
    <property type="entry name" value="TET_plant"/>
</dbReference>
<reference evidence="7" key="2">
    <citation type="submission" date="2017-06" db="EMBL/GenBank/DDBJ databases">
        <title>WGS assembly of Brachypodium distachyon.</title>
        <authorList>
            <consortium name="The International Brachypodium Initiative"/>
            <person name="Lucas S."/>
            <person name="Harmon-Smith M."/>
            <person name="Lail K."/>
            <person name="Tice H."/>
            <person name="Grimwood J."/>
            <person name="Bruce D."/>
            <person name="Barry K."/>
            <person name="Shu S."/>
            <person name="Lindquist E."/>
            <person name="Wang M."/>
            <person name="Pitluck S."/>
            <person name="Vogel J.P."/>
            <person name="Garvin D.F."/>
            <person name="Mockler T.C."/>
            <person name="Schmutz J."/>
            <person name="Rokhsar D."/>
            <person name="Bevan M.W."/>
        </authorList>
    </citation>
    <scope>NUCLEOTIDE SEQUENCE</scope>
    <source>
        <strain evidence="7">Bd21</strain>
    </source>
</reference>
<comment type="similarity">
    <text evidence="2">Belongs to the tetraspanin (TM4SF) family.</text>
</comment>
<organism evidence="7">
    <name type="scientific">Brachypodium distachyon</name>
    <name type="common">Purple false brome</name>
    <name type="synonym">Trachynia distachya</name>
    <dbReference type="NCBI Taxonomy" id="15368"/>
    <lineage>
        <taxon>Eukaryota</taxon>
        <taxon>Viridiplantae</taxon>
        <taxon>Streptophyta</taxon>
        <taxon>Embryophyta</taxon>
        <taxon>Tracheophyta</taxon>
        <taxon>Spermatophyta</taxon>
        <taxon>Magnoliopsida</taxon>
        <taxon>Liliopsida</taxon>
        <taxon>Poales</taxon>
        <taxon>Poaceae</taxon>
        <taxon>BOP clade</taxon>
        <taxon>Pooideae</taxon>
        <taxon>Stipodae</taxon>
        <taxon>Brachypodieae</taxon>
        <taxon>Brachypodium</taxon>
    </lineage>
</organism>
<feature type="transmembrane region" description="Helical" evidence="6">
    <location>
        <begin position="46"/>
        <end position="73"/>
    </location>
</feature>
<feature type="transmembrane region" description="Helical" evidence="6">
    <location>
        <begin position="266"/>
        <end position="288"/>
    </location>
</feature>
<dbReference type="STRING" id="15368.I1HBG4"/>
<evidence type="ECO:0000313" key="7">
    <source>
        <dbReference type="EMBL" id="KQK02441.1"/>
    </source>
</evidence>
<comment type="subcellular location">
    <subcellularLocation>
        <location evidence="1">Membrane</location>
        <topology evidence="1">Multi-pass membrane protein</topology>
    </subcellularLocation>
</comment>
<dbReference type="GO" id="GO:0005886">
    <property type="term" value="C:plasma membrane"/>
    <property type="evidence" value="ECO:0000318"/>
    <property type="project" value="GO_Central"/>
</dbReference>
<evidence type="ECO:0000256" key="1">
    <source>
        <dbReference type="ARBA" id="ARBA00004141"/>
    </source>
</evidence>
<evidence type="ECO:0000256" key="5">
    <source>
        <dbReference type="ARBA" id="ARBA00023136"/>
    </source>
</evidence>
<keyword evidence="3 6" id="KW-0812">Transmembrane</keyword>
<dbReference type="OMA" id="QRAWSKP"/>
<dbReference type="eggNOG" id="ENOG502QU76">
    <property type="taxonomic scope" value="Eukaryota"/>
</dbReference>
<keyword evidence="5 6" id="KW-0472">Membrane</keyword>
<feature type="transmembrane region" description="Helical" evidence="6">
    <location>
        <begin position="12"/>
        <end position="34"/>
    </location>
</feature>
<dbReference type="AlphaFoldDB" id="I1HBG4"/>
<reference evidence="7 8" key="1">
    <citation type="journal article" date="2010" name="Nature">
        <title>Genome sequencing and analysis of the model grass Brachypodium distachyon.</title>
        <authorList>
            <consortium name="International Brachypodium Initiative"/>
        </authorList>
    </citation>
    <scope>NUCLEOTIDE SEQUENCE [LARGE SCALE GENOMIC DNA]</scope>
    <source>
        <strain evidence="7 8">Bd21</strain>
    </source>
</reference>
<sequence>MLSAGGIEILKMKVAFIVWSLIFSIGCLVAGSGLAKRGDSTACIPFLQWSFISIGLLFLIGFILFVAVGFCGGEALFKKALICHLCLKCSGLLVFLCLIIFALVSIKIKFTGIPVTKQQLEFKDIGNIGDVDPVEVFRIHEFNLSDYGGSLRHRVADARYWAKISKCLRHRHACDGMSPMVRAPNTSLLLSEQDMSPIQSGCCKPPLSCAFMYVNQTMWTPTHGAPTNNTDDCGRWSNDQQTLCFQCDSCKAAVLADIQRAWSKPVVVMLSIVILQIVVFPVFVVFLCSDEFEVSG</sequence>
<keyword evidence="4 6" id="KW-1133">Transmembrane helix</keyword>
<dbReference type="RefSeq" id="XP_003565268.1">
    <property type="nucleotide sequence ID" value="XM_003565220.4"/>
</dbReference>
<name>I1HBG4_BRADI</name>
<dbReference type="Gramene" id="KQK02441">
    <property type="protein sequence ID" value="KQK02441"/>
    <property type="gene ID" value="BRADI_2g01460v3"/>
</dbReference>
<evidence type="ECO:0000256" key="4">
    <source>
        <dbReference type="ARBA" id="ARBA00022989"/>
    </source>
</evidence>
<dbReference type="OrthoDB" id="680859at2759"/>
<proteinExistence type="inferred from homology"/>
<protein>
    <submittedName>
        <fullName evidence="7 8">Uncharacterized protein</fullName>
    </submittedName>
</protein>
<accession>I1HBG4</accession>
<evidence type="ECO:0000313" key="9">
    <source>
        <dbReference type="Proteomes" id="UP000008810"/>
    </source>
</evidence>
<dbReference type="GO" id="GO:0009506">
    <property type="term" value="C:plasmodesma"/>
    <property type="evidence" value="ECO:0000318"/>
    <property type="project" value="GO_Central"/>
</dbReference>
<evidence type="ECO:0000256" key="2">
    <source>
        <dbReference type="ARBA" id="ARBA00006840"/>
    </source>
</evidence>
<dbReference type="PANTHER" id="PTHR32191">
    <property type="entry name" value="TETRASPANIN-8-RELATED"/>
    <property type="match status" value="1"/>
</dbReference>
<dbReference type="HOGENOM" id="CLU_066970_0_0_1"/>
<evidence type="ECO:0000256" key="6">
    <source>
        <dbReference type="SAM" id="Phobius"/>
    </source>
</evidence>
<dbReference type="Proteomes" id="UP000008810">
    <property type="component" value="Chromosome 2"/>
</dbReference>
<feature type="transmembrane region" description="Helical" evidence="6">
    <location>
        <begin position="85"/>
        <end position="106"/>
    </location>
</feature>
<evidence type="ECO:0000313" key="8">
    <source>
        <dbReference type="EnsemblPlants" id="KQK02441"/>
    </source>
</evidence>
<gene>
    <name evidence="8" type="primary">LOC100845170</name>
    <name evidence="7" type="ORF">BRADI_2g01460v3</name>
</gene>
<dbReference type="InterPro" id="IPR018499">
    <property type="entry name" value="Tetraspanin/Peripherin"/>
</dbReference>
<evidence type="ECO:0000256" key="3">
    <source>
        <dbReference type="ARBA" id="ARBA00022692"/>
    </source>
</evidence>
<dbReference type="KEGG" id="bdi:100845170"/>
<dbReference type="Pfam" id="PF00335">
    <property type="entry name" value="Tetraspanin"/>
    <property type="match status" value="1"/>
</dbReference>
<dbReference type="EnsemblPlants" id="KQK02441">
    <property type="protein sequence ID" value="KQK02441"/>
    <property type="gene ID" value="BRADI_2g01460v3"/>
</dbReference>
<reference evidence="8" key="3">
    <citation type="submission" date="2018-08" db="UniProtKB">
        <authorList>
            <consortium name="EnsemblPlants"/>
        </authorList>
    </citation>
    <scope>IDENTIFICATION</scope>
    <source>
        <strain evidence="8">cv. Bd21</strain>
    </source>
</reference>
<dbReference type="EMBL" id="CM000881">
    <property type="protein sequence ID" value="KQK02441.1"/>
    <property type="molecule type" value="Genomic_DNA"/>
</dbReference>
<dbReference type="GO" id="GO:0009734">
    <property type="term" value="P:auxin-activated signaling pathway"/>
    <property type="evidence" value="ECO:0007669"/>
    <property type="project" value="InterPro"/>
</dbReference>
<keyword evidence="9" id="KW-1185">Reference proteome</keyword>